<dbReference type="PANTHER" id="PTHR11895">
    <property type="entry name" value="TRANSAMIDASE"/>
    <property type="match status" value="1"/>
</dbReference>
<dbReference type="OrthoDB" id="8872210at2"/>
<dbReference type="SUPFAM" id="SSF75304">
    <property type="entry name" value="Amidase signature (AS) enzymes"/>
    <property type="match status" value="1"/>
</dbReference>
<gene>
    <name evidence="2" type="ORF">HMPREF9370_0366</name>
</gene>
<comment type="caution">
    <text evidence="2">The sequence shown here is derived from an EMBL/GenBank/DDBJ whole genome shotgun (WGS) entry which is preliminary data.</text>
</comment>
<evidence type="ECO:0000313" key="2">
    <source>
        <dbReference type="EMBL" id="EGZ50957.1"/>
    </source>
</evidence>
<keyword evidence="2" id="KW-0378">Hydrolase</keyword>
<dbReference type="EMBL" id="AGAZ01000013">
    <property type="protein sequence ID" value="EGZ50957.1"/>
    <property type="molecule type" value="Genomic_DNA"/>
</dbReference>
<accession>G4CMQ7</accession>
<reference evidence="2 3" key="1">
    <citation type="submission" date="2011-06" db="EMBL/GenBank/DDBJ databases">
        <authorList>
            <person name="Muzny D."/>
            <person name="Qin X."/>
            <person name="Deng J."/>
            <person name="Jiang H."/>
            <person name="Liu Y."/>
            <person name="Qu J."/>
            <person name="Song X.-Z."/>
            <person name="Zhang L."/>
            <person name="Thornton R."/>
            <person name="Coyle M."/>
            <person name="Francisco L."/>
            <person name="Jackson L."/>
            <person name="Javaid M."/>
            <person name="Korchina V."/>
            <person name="Kovar C."/>
            <person name="Mata R."/>
            <person name="Mathew T."/>
            <person name="Ngo R."/>
            <person name="Nguyen L."/>
            <person name="Nguyen N."/>
            <person name="Okwuonu G."/>
            <person name="Ongeri F."/>
            <person name="Pham C."/>
            <person name="Simmons D."/>
            <person name="Wilczek-Boney K."/>
            <person name="Hale W."/>
            <person name="Jakkamsetti A."/>
            <person name="Pham P."/>
            <person name="Ruth R."/>
            <person name="San Lucas F."/>
            <person name="Warren J."/>
            <person name="Zhang J."/>
            <person name="Zhao Z."/>
            <person name="Zhou C."/>
            <person name="Zhu D."/>
            <person name="Lee S."/>
            <person name="Bess C."/>
            <person name="Blankenburg K."/>
            <person name="Forbes L."/>
            <person name="Fu Q."/>
            <person name="Gubbala S."/>
            <person name="Hirani K."/>
            <person name="Jayaseelan J.C."/>
            <person name="Lara F."/>
            <person name="Munidasa M."/>
            <person name="Palculict T."/>
            <person name="Patil S."/>
            <person name="Pu L.-L."/>
            <person name="Saada N."/>
            <person name="Tang L."/>
            <person name="Weissenberger G."/>
            <person name="Zhu Y."/>
            <person name="Hemphill L."/>
            <person name="Shang Y."/>
            <person name="Youmans B."/>
            <person name="Ayvaz T."/>
            <person name="Ross M."/>
            <person name="Santibanez J."/>
            <person name="Aqrawi P."/>
            <person name="Gross S."/>
            <person name="Joshi V."/>
            <person name="Fowler G."/>
            <person name="Nazareth L."/>
            <person name="Reid J."/>
            <person name="Worley K."/>
            <person name="Petrosino J."/>
            <person name="Highlander S."/>
            <person name="Gibbs R."/>
        </authorList>
    </citation>
    <scope>NUCLEOTIDE SEQUENCE [LARGE SCALE GENOMIC DNA]</scope>
    <source>
        <strain evidence="2 3">9715</strain>
    </source>
</reference>
<dbReference type="Pfam" id="PF01425">
    <property type="entry name" value="Amidase"/>
    <property type="match status" value="1"/>
</dbReference>
<dbReference type="RefSeq" id="WP_009115512.1">
    <property type="nucleotide sequence ID" value="NZ_JH165159.1"/>
</dbReference>
<dbReference type="PATRIC" id="fig|1030841.3.peg.371"/>
<evidence type="ECO:0000313" key="3">
    <source>
        <dbReference type="Proteomes" id="UP000005336"/>
    </source>
</evidence>
<keyword evidence="3" id="KW-1185">Reference proteome</keyword>
<dbReference type="Gene3D" id="3.90.1300.10">
    <property type="entry name" value="Amidase signature (AS) domain"/>
    <property type="match status" value="1"/>
</dbReference>
<dbReference type="HOGENOM" id="CLU_009600_0_3_4"/>
<dbReference type="InterPro" id="IPR023631">
    <property type="entry name" value="Amidase_dom"/>
</dbReference>
<organism evidence="2 3">
    <name type="scientific">Neisseria wadsworthii 9715</name>
    <dbReference type="NCBI Taxonomy" id="1030841"/>
    <lineage>
        <taxon>Bacteria</taxon>
        <taxon>Pseudomonadati</taxon>
        <taxon>Pseudomonadota</taxon>
        <taxon>Betaproteobacteria</taxon>
        <taxon>Neisseriales</taxon>
        <taxon>Neisseriaceae</taxon>
        <taxon>Neisseria</taxon>
    </lineage>
</organism>
<dbReference type="PANTHER" id="PTHR11895:SF176">
    <property type="entry name" value="AMIDASE AMID-RELATED"/>
    <property type="match status" value="1"/>
</dbReference>
<dbReference type="GO" id="GO:0016787">
    <property type="term" value="F:hydrolase activity"/>
    <property type="evidence" value="ECO:0007669"/>
    <property type="project" value="UniProtKB-KW"/>
</dbReference>
<name>G4CMQ7_9NEIS</name>
<dbReference type="Proteomes" id="UP000005336">
    <property type="component" value="Unassembled WGS sequence"/>
</dbReference>
<protein>
    <submittedName>
        <fullName evidence="2">Amidase</fullName>
        <ecNumber evidence="2">3.5.1.-</ecNumber>
    </submittedName>
</protein>
<dbReference type="EC" id="3.5.1.-" evidence="2"/>
<dbReference type="STRING" id="1030841.HMPREF9370_0366"/>
<proteinExistence type="predicted"/>
<evidence type="ECO:0000259" key="1">
    <source>
        <dbReference type="Pfam" id="PF01425"/>
    </source>
</evidence>
<feature type="domain" description="Amidase" evidence="1">
    <location>
        <begin position="26"/>
        <end position="433"/>
    </location>
</feature>
<dbReference type="InterPro" id="IPR036928">
    <property type="entry name" value="AS_sf"/>
</dbReference>
<sequence>MNLPLLTLADWHAAFESGAADPVSLLESGLSRAGEAGNRAVFIRLTETRARPAAEAAAARLRAGKRLGALDGIAVSWKDLFDQAGEITRAGSLTTADNPPAAQDAAVVSLLESVGAVSIGRTNLTEFALSGLGLNPHFGTPANVWPAAEPLAPGGSSCGAAVSVAAGIVPYAVGTDTSGSVRIPAALNGLAGFKPTSARLPRIGVWTLSPTLDSIGPLAHTTADICTVMQAFHIDSASCSDRHFKAVVPEGLFTEDAEPQILAAFERSIARLAQAGVGIIRKPLRALQRLETLFDEYGTLVGIEAWQLHQNAPLQTGIMDERVAQRLQSNRIYPLHHLFELLTWRARLQKQLAEELQGALLLLPTTAIDAPPLARLENDREFFAEANRKILRNTMAGSFLDMPGFTVPTGLNRNGLPAALLVSAASGRDEYVLHAGKTFAGLLTGDAALNRRRFE</sequence>
<dbReference type="InterPro" id="IPR000120">
    <property type="entry name" value="Amidase"/>
</dbReference>
<dbReference type="AlphaFoldDB" id="G4CMQ7"/>